<name>A0A088F6G4_9CAUD</name>
<dbReference type="KEGG" id="vg:23679036"/>
<dbReference type="RefSeq" id="YP_009124286.1">
    <property type="nucleotide sequence ID" value="NC_026585.1"/>
</dbReference>
<dbReference type="OrthoDB" id="18104at10239"/>
<evidence type="ECO:0000313" key="1">
    <source>
        <dbReference type="EMBL" id="AIM40485.1"/>
    </source>
</evidence>
<sequence length="87" mass="9918">MNGKRWWLKVAGEDGSTMTWPDPTDPTSLEWRLRYAPDTITPADHLALAAFVHAYVHLFVLPSRLRNLRVRQVRAALADMSTEGEDK</sequence>
<gene>
    <name evidence="1" type="ORF">PBI_ESTAVE1_95</name>
</gene>
<protein>
    <submittedName>
        <fullName evidence="1">Uncharacterized protein</fullName>
    </submittedName>
</protein>
<dbReference type="Proteomes" id="UP000029345">
    <property type="component" value="Segment"/>
</dbReference>
<proteinExistence type="predicted"/>
<organism evidence="1 2">
    <name type="scientific">Mycobacterium phage Estave1</name>
    <dbReference type="NCBI Taxonomy" id="1536603"/>
    <lineage>
        <taxon>Viruses</taxon>
        <taxon>Duplodnaviria</taxon>
        <taxon>Heunggongvirae</taxon>
        <taxon>Uroviricota</taxon>
        <taxon>Caudoviricetes</taxon>
        <taxon>Gracegardnervirinae</taxon>
        <taxon>Cheoctovirus</taxon>
        <taxon>Cheoctovirus estave1</taxon>
    </lineage>
</organism>
<evidence type="ECO:0000313" key="2">
    <source>
        <dbReference type="Proteomes" id="UP000029345"/>
    </source>
</evidence>
<dbReference type="GeneID" id="23679036"/>
<reference evidence="1 2" key="1">
    <citation type="submission" date="2014-08" db="EMBL/GenBank/DDBJ databases">
        <authorList>
            <person name="Abernathy K.P."/>
            <person name="Arnold C.T."/>
            <person name="Banks B.N."/>
            <person name="Bell M.J."/>
            <person name="Dang D."/>
            <person name="Estave P.M."/>
            <person name="Ford J.D."/>
            <person name="Fowler K.L."/>
            <person name="Guillory Q.M."/>
            <person name="Martin G.N."/>
            <person name="Minor J.G."/>
            <person name="Powell J."/>
            <person name="Sarhan H.A."/>
            <person name="Stewart E.L."/>
            <person name="Sutherlin T.K."/>
            <person name="Terry T.J."/>
            <person name="Wagner S.L."/>
            <person name="Zayed M.R."/>
            <person name="Ireland S.K."/>
            <person name="Ross J.F."/>
            <person name="Serrano M.G."/>
            <person name="Buck G."/>
            <person name="Lee V."/>
            <person name="Wang Y."/>
            <person name="Carvalho R."/>
            <person name="Voegtly L."/>
            <person name="Shi R."/>
            <person name="Duckworth R."/>
            <person name="Johnson A."/>
            <person name="Loviza R."/>
            <person name="Walstead R."/>
            <person name="Shah Z."/>
            <person name="Kiflezghi M."/>
            <person name="Wade K."/>
            <person name="Anders K.R."/>
            <person name="Braun M.A."/>
            <person name="Delesalle V.A."/>
            <person name="Hughes L.E."/>
            <person name="Ware V.C."/>
            <person name="Bradley K.W."/>
            <person name="Barker L.P."/>
            <person name="Asai D.J."/>
            <person name="Bowman C.A."/>
            <person name="Russell D.A."/>
            <person name="Pope W.H."/>
            <person name="Jacobs-Sera D."/>
            <person name="Hendrix R.W."/>
            <person name="Hatfull G.F."/>
        </authorList>
    </citation>
    <scope>NUCLEOTIDE SEQUENCE [LARGE SCALE GENOMIC DNA]</scope>
</reference>
<dbReference type="EMBL" id="KM279937">
    <property type="protein sequence ID" value="AIM40485.1"/>
    <property type="molecule type" value="Genomic_DNA"/>
</dbReference>
<keyword evidence="2" id="KW-1185">Reference proteome</keyword>
<accession>A0A088F6G4</accession>